<keyword evidence="3" id="KW-1185">Reference proteome</keyword>
<dbReference type="Gene3D" id="3.30.420.10">
    <property type="entry name" value="Ribonuclease H-like superfamily/Ribonuclease H"/>
    <property type="match status" value="1"/>
</dbReference>
<dbReference type="InterPro" id="IPR001584">
    <property type="entry name" value="Integrase_cat-core"/>
</dbReference>
<reference evidence="2 3" key="1">
    <citation type="submission" date="2024-08" db="EMBL/GenBank/DDBJ databases">
        <title>Mycobacterium servetensis sp. nov., a novel rapid-growing mycobacterial species recovered from a human patient in Zaragoza, Spain.</title>
        <authorList>
            <person name="Tristancho-Baro A.I."/>
            <person name="Buenestado-Serrano S."/>
            <person name="Garcia De Viedma D."/>
            <person name="Milagro-Beamonte A."/>
            <person name="Burillo N."/>
            <person name="Sanz S."/>
            <person name="Lopez-Calleja A.I."/>
            <person name="Penas-Utrilla D."/>
            <person name="Guardingo M."/>
            <person name="Garcia M.J."/>
            <person name="Vinuelas-Bayon J."/>
        </authorList>
    </citation>
    <scope>NUCLEOTIDE SEQUENCE [LARGE SCALE GENOMIC DNA]</scope>
    <source>
        <strain evidence="3">HUMS_12744610</strain>
    </source>
</reference>
<dbReference type="PANTHER" id="PTHR35004:SF6">
    <property type="entry name" value="TRANSPOSASE"/>
    <property type="match status" value="1"/>
</dbReference>
<dbReference type="Pfam" id="PF00665">
    <property type="entry name" value="rve"/>
    <property type="match status" value="1"/>
</dbReference>
<protein>
    <submittedName>
        <fullName evidence="2">DDE-type integrase/transposase/recombinase</fullName>
    </submittedName>
</protein>
<dbReference type="Proteomes" id="UP001564760">
    <property type="component" value="Unassembled WGS sequence"/>
</dbReference>
<dbReference type="PROSITE" id="PS50994">
    <property type="entry name" value="INTEGRASE"/>
    <property type="match status" value="1"/>
</dbReference>
<proteinExistence type="predicted"/>
<dbReference type="PANTHER" id="PTHR35004">
    <property type="entry name" value="TRANSPOSASE RV3428C-RELATED"/>
    <property type="match status" value="1"/>
</dbReference>
<evidence type="ECO:0000259" key="1">
    <source>
        <dbReference type="PROSITE" id="PS50994"/>
    </source>
</evidence>
<dbReference type="InterPro" id="IPR012337">
    <property type="entry name" value="RNaseH-like_sf"/>
</dbReference>
<dbReference type="InterPro" id="IPR036397">
    <property type="entry name" value="RNaseH_sf"/>
</dbReference>
<feature type="domain" description="Integrase catalytic" evidence="1">
    <location>
        <begin position="70"/>
        <end position="234"/>
    </location>
</feature>
<sequence length="373" mass="41301">MAPRTDAEVLELAARLKREHPARTAAHIARIVEAEQGWAPSARTLQRHFARLELNTRPDGNPPAAFGRFEAEAPDQMWISDGLHGPIVAGRRAVLFALLDDHSRYVPGHRWGHGEDTLGMQAALHDAVKTHGCPRKLYCDNGAAYVSGQLAWSAAVLDIALVHSRPGKPQGRGKIERWNRTVRDQFLVEIEAAGEVASLEELNRLFTAWCHQHYHRSVHSETGATPLARYHAQGRTPAPRPDAGLLRRAFLWREQRRVTATATVSLHGNRYELDPALVGRVVDLLFTPFDLTVIDIEYQGKAMGRAIPHTIGRHTHPAVKPDIPAPVQATGIDYLHLLEQAHQADVGQAINYLALADSDIQAPRHDQTGPQNP</sequence>
<accession>A0ABV4BZU3</accession>
<evidence type="ECO:0000313" key="3">
    <source>
        <dbReference type="Proteomes" id="UP001564760"/>
    </source>
</evidence>
<dbReference type="Pfam" id="PF09299">
    <property type="entry name" value="Mu-transpos_C"/>
    <property type="match status" value="1"/>
</dbReference>
<organism evidence="2 3">
    <name type="scientific">Mycobacterium servetii</name>
    <dbReference type="NCBI Taxonomy" id="3237418"/>
    <lineage>
        <taxon>Bacteria</taxon>
        <taxon>Bacillati</taxon>
        <taxon>Actinomycetota</taxon>
        <taxon>Actinomycetes</taxon>
        <taxon>Mycobacteriales</taxon>
        <taxon>Mycobacteriaceae</taxon>
        <taxon>Mycobacterium</taxon>
    </lineage>
</organism>
<dbReference type="RefSeq" id="WP_369738280.1">
    <property type="nucleotide sequence ID" value="NZ_JBGEDP010000001.1"/>
</dbReference>
<evidence type="ECO:0000313" key="2">
    <source>
        <dbReference type="EMBL" id="MEY8015812.1"/>
    </source>
</evidence>
<dbReference type="InterPro" id="IPR015378">
    <property type="entry name" value="Transposase-like_Mu_C"/>
</dbReference>
<dbReference type="EMBL" id="JBGEDP010000001">
    <property type="protein sequence ID" value="MEY8015812.1"/>
    <property type="molecule type" value="Genomic_DNA"/>
</dbReference>
<dbReference type="SUPFAM" id="SSF53098">
    <property type="entry name" value="Ribonuclease H-like"/>
    <property type="match status" value="1"/>
</dbReference>
<name>A0ABV4BZU3_9MYCO</name>
<gene>
    <name evidence="2" type="ORF">AB8998_12740</name>
</gene>
<comment type="caution">
    <text evidence="2">The sequence shown here is derived from an EMBL/GenBank/DDBJ whole genome shotgun (WGS) entry which is preliminary data.</text>
</comment>